<dbReference type="Proteomes" id="UP000320533">
    <property type="component" value="Chromosome"/>
</dbReference>
<evidence type="ECO:0000313" key="6">
    <source>
        <dbReference type="Proteomes" id="UP000320533"/>
    </source>
</evidence>
<evidence type="ECO:0000313" key="3">
    <source>
        <dbReference type="EMBL" id="BBK88051.1"/>
    </source>
</evidence>
<evidence type="ECO:0000256" key="2">
    <source>
        <dbReference type="ARBA" id="ARBA00023002"/>
    </source>
</evidence>
<dbReference type="FunFam" id="3.40.50.720:FF:000084">
    <property type="entry name" value="Short-chain dehydrogenase reductase"/>
    <property type="match status" value="1"/>
</dbReference>
<proteinExistence type="inferred from homology"/>
<dbReference type="Proteomes" id="UP000260844">
    <property type="component" value="Unassembled WGS sequence"/>
</dbReference>
<dbReference type="PRINTS" id="PR00081">
    <property type="entry name" value="GDHRDH"/>
</dbReference>
<dbReference type="KEGG" id="bun:Bun01g_24210"/>
<dbReference type="CDD" id="cd05233">
    <property type="entry name" value="SDR_c"/>
    <property type="match status" value="1"/>
</dbReference>
<evidence type="ECO:0000313" key="4">
    <source>
        <dbReference type="EMBL" id="RGJ97142.1"/>
    </source>
</evidence>
<reference evidence="4 5" key="1">
    <citation type="submission" date="2018-08" db="EMBL/GenBank/DDBJ databases">
        <title>A genome reference for cultivated species of the human gut microbiota.</title>
        <authorList>
            <person name="Zou Y."/>
            <person name="Xue W."/>
            <person name="Luo G."/>
        </authorList>
    </citation>
    <scope>NUCLEOTIDE SEQUENCE [LARGE SCALE GENOMIC DNA]</scope>
    <source>
        <strain evidence="4 5">TM04-30</strain>
    </source>
</reference>
<accession>A0A412MTY7</accession>
<organism evidence="4 5">
    <name type="scientific">Bacteroides uniformis</name>
    <dbReference type="NCBI Taxonomy" id="820"/>
    <lineage>
        <taxon>Bacteria</taxon>
        <taxon>Pseudomonadati</taxon>
        <taxon>Bacteroidota</taxon>
        <taxon>Bacteroidia</taxon>
        <taxon>Bacteroidales</taxon>
        <taxon>Bacteroidaceae</taxon>
        <taxon>Bacteroides</taxon>
    </lineage>
</organism>
<dbReference type="InterPro" id="IPR036291">
    <property type="entry name" value="NAD(P)-bd_dom_sf"/>
</dbReference>
<reference evidence="3 6" key="2">
    <citation type="submission" date="2019-06" db="EMBL/GenBank/DDBJ databases">
        <title>Complete genome sequence of Bacteroides uniformis NBRC 113350.</title>
        <authorList>
            <person name="Miura T."/>
            <person name="Furukawa M."/>
            <person name="Shimamura M."/>
            <person name="Ohyama Y."/>
            <person name="Yamazoe A."/>
            <person name="Kawasaki H."/>
        </authorList>
    </citation>
    <scope>NUCLEOTIDE SEQUENCE [LARGE SCALE GENOMIC DNA]</scope>
    <source>
        <strain evidence="3 6">NBRC 113350</strain>
    </source>
</reference>
<dbReference type="InterPro" id="IPR002347">
    <property type="entry name" value="SDR_fam"/>
</dbReference>
<comment type="similarity">
    <text evidence="1">Belongs to the short-chain dehydrogenases/reductases (SDR) family.</text>
</comment>
<keyword evidence="2" id="KW-0560">Oxidoreductase</keyword>
<dbReference type="InterPro" id="IPR051122">
    <property type="entry name" value="SDR_DHRS6-like"/>
</dbReference>
<dbReference type="GO" id="GO:0016491">
    <property type="term" value="F:oxidoreductase activity"/>
    <property type="evidence" value="ECO:0007669"/>
    <property type="project" value="UniProtKB-KW"/>
</dbReference>
<gene>
    <name evidence="3" type="ORF">Bun01g_24210</name>
    <name evidence="4" type="ORF">DXD40_01700</name>
</gene>
<dbReference type="PANTHER" id="PTHR43477">
    <property type="entry name" value="DIHYDROANTICAPSIN 7-DEHYDROGENASE"/>
    <property type="match status" value="1"/>
</dbReference>
<evidence type="ECO:0000256" key="1">
    <source>
        <dbReference type="ARBA" id="ARBA00006484"/>
    </source>
</evidence>
<protein>
    <submittedName>
        <fullName evidence="4">SDR family oxidoreductase</fullName>
    </submittedName>
    <submittedName>
        <fullName evidence="3">Short-chain dehydrogenase</fullName>
    </submittedName>
</protein>
<dbReference type="PANTHER" id="PTHR43477:SF1">
    <property type="entry name" value="DIHYDROANTICAPSIN 7-DEHYDROGENASE"/>
    <property type="match status" value="1"/>
</dbReference>
<dbReference type="Pfam" id="PF13561">
    <property type="entry name" value="adh_short_C2"/>
    <property type="match status" value="1"/>
</dbReference>
<sequence>MNSNLNLITETSFSLQGKKILITGATSGIGRQVAIDCARFGAQLILSARSEERMEEVMAILDGDSHSSILGDLTEPETIKRIVSSIDSVDGIVLCAGIGKTLPFKFCTRDNFDEVYEVNFFSQLELLRNLVRGKHISKNASVVFMSSIGGLNVFTPGNIIYGSSKAALDSAMKFCALELAPNIRVNSIMPGMINTSLIKNRSAFSSEQLANDIKKYPLGRYGETDDISSGVIFLLSAASKWITGQTLVIDGGRTLL</sequence>
<dbReference type="Gene3D" id="3.40.50.720">
    <property type="entry name" value="NAD(P)-binding Rossmann-like Domain"/>
    <property type="match status" value="1"/>
</dbReference>
<name>A0A412MTY7_BACUN</name>
<dbReference type="EMBL" id="QSPV01000001">
    <property type="protein sequence ID" value="RGJ97142.1"/>
    <property type="molecule type" value="Genomic_DNA"/>
</dbReference>
<evidence type="ECO:0000313" key="5">
    <source>
        <dbReference type="Proteomes" id="UP000260844"/>
    </source>
</evidence>
<dbReference type="SUPFAM" id="SSF51735">
    <property type="entry name" value="NAD(P)-binding Rossmann-fold domains"/>
    <property type="match status" value="1"/>
</dbReference>
<dbReference type="AlphaFoldDB" id="A0A412MTY7"/>
<dbReference type="EMBL" id="AP019724">
    <property type="protein sequence ID" value="BBK88051.1"/>
    <property type="molecule type" value="Genomic_DNA"/>
</dbReference>
<dbReference type="RefSeq" id="WP_055288389.1">
    <property type="nucleotide sequence ID" value="NZ_AP019724.1"/>
</dbReference>